<proteinExistence type="predicted"/>
<dbReference type="EMBL" id="CALNXI010000082">
    <property type="protein sequence ID" value="CAH3018246.1"/>
    <property type="molecule type" value="Genomic_DNA"/>
</dbReference>
<evidence type="ECO:0000313" key="1">
    <source>
        <dbReference type="EMBL" id="CAH3018246.1"/>
    </source>
</evidence>
<feature type="non-terminal residue" evidence="1">
    <location>
        <position position="108"/>
    </location>
</feature>
<comment type="caution">
    <text evidence="1">The sequence shown here is derived from an EMBL/GenBank/DDBJ whole genome shotgun (WGS) entry which is preliminary data.</text>
</comment>
<organism evidence="1 2">
    <name type="scientific">Porites evermanni</name>
    <dbReference type="NCBI Taxonomy" id="104178"/>
    <lineage>
        <taxon>Eukaryota</taxon>
        <taxon>Metazoa</taxon>
        <taxon>Cnidaria</taxon>
        <taxon>Anthozoa</taxon>
        <taxon>Hexacorallia</taxon>
        <taxon>Scleractinia</taxon>
        <taxon>Fungiina</taxon>
        <taxon>Poritidae</taxon>
        <taxon>Porites</taxon>
    </lineage>
</organism>
<feature type="non-terminal residue" evidence="1">
    <location>
        <position position="1"/>
    </location>
</feature>
<sequence length="108" mass="11767">GRILKLKSSLVPCLQKDQIVARDLASISTGKILSMTCAVGTVARLFTRNCHAAIERRTSWARPLNVSSKIRTCVLKRPIFYLAAYIDNNGRVMSPKSSAVGAVYADAN</sequence>
<gene>
    <name evidence="1" type="ORF">PEVE_00042178</name>
</gene>
<accession>A0ABN8LT25</accession>
<reference evidence="1 2" key="1">
    <citation type="submission" date="2022-05" db="EMBL/GenBank/DDBJ databases">
        <authorList>
            <consortium name="Genoscope - CEA"/>
            <person name="William W."/>
        </authorList>
    </citation>
    <scope>NUCLEOTIDE SEQUENCE [LARGE SCALE GENOMIC DNA]</scope>
</reference>
<dbReference type="Proteomes" id="UP001159427">
    <property type="component" value="Unassembled WGS sequence"/>
</dbReference>
<evidence type="ECO:0000313" key="2">
    <source>
        <dbReference type="Proteomes" id="UP001159427"/>
    </source>
</evidence>
<keyword evidence="2" id="KW-1185">Reference proteome</keyword>
<name>A0ABN8LT25_9CNID</name>
<protein>
    <submittedName>
        <fullName evidence="1">Uncharacterized protein</fullName>
    </submittedName>
</protein>